<accession>A0A1H2ITU0</accession>
<dbReference type="AlphaFoldDB" id="A0A1H2ITU0"/>
<proteinExistence type="inferred from homology"/>
<dbReference type="InterPro" id="IPR001498">
    <property type="entry name" value="Impact_N"/>
</dbReference>
<name>A0A1H2ITU0_9BACT</name>
<dbReference type="Pfam" id="PF01205">
    <property type="entry name" value="Impact_N"/>
    <property type="match status" value="1"/>
</dbReference>
<dbReference type="InterPro" id="IPR036956">
    <property type="entry name" value="Impact_N_sf"/>
</dbReference>
<evidence type="ECO:0000313" key="3">
    <source>
        <dbReference type="EMBL" id="SDU47523.1"/>
    </source>
</evidence>
<dbReference type="GO" id="GO:0005737">
    <property type="term" value="C:cytoplasm"/>
    <property type="evidence" value="ECO:0007669"/>
    <property type="project" value="TreeGrafter"/>
</dbReference>
<evidence type="ECO:0000259" key="2">
    <source>
        <dbReference type="Pfam" id="PF01205"/>
    </source>
</evidence>
<dbReference type="InterPro" id="IPR023582">
    <property type="entry name" value="Impact"/>
</dbReference>
<dbReference type="InterPro" id="IPR020568">
    <property type="entry name" value="Ribosomal_Su5_D2-typ_SF"/>
</dbReference>
<dbReference type="PANTHER" id="PTHR16301">
    <property type="entry name" value="IMPACT-RELATED"/>
    <property type="match status" value="1"/>
</dbReference>
<dbReference type="SUPFAM" id="SSF54211">
    <property type="entry name" value="Ribosomal protein S5 domain 2-like"/>
    <property type="match status" value="1"/>
</dbReference>
<sequence length="206" mass="23554">MDENYFYSIEHQRTSTIKIRRSVFICSLEFVDSIENAKEFISRISKENKTATHNCWAYVLGDKGEIFHCSDAGEPSGTAGKPILNTLKSHCMTNIAAVVTRHFGGVKLGVRGLIEAYSASVKETIDLKKLKKLVHTVSIDIEVSYEFNDTLLNQIKKYLDRITNTAYTDKIVHRVEVELKNYARMESLLLEYQARKKLKFTIIPQD</sequence>
<evidence type="ECO:0000256" key="1">
    <source>
        <dbReference type="ARBA" id="ARBA00007665"/>
    </source>
</evidence>
<evidence type="ECO:0000313" key="4">
    <source>
        <dbReference type="Proteomes" id="UP000199608"/>
    </source>
</evidence>
<feature type="domain" description="Impact N-terminal" evidence="2">
    <location>
        <begin position="20"/>
        <end position="125"/>
    </location>
</feature>
<reference evidence="4" key="1">
    <citation type="submission" date="2016-10" db="EMBL/GenBank/DDBJ databases">
        <authorList>
            <person name="Varghese N."/>
            <person name="Submissions S."/>
        </authorList>
    </citation>
    <scope>NUCLEOTIDE SEQUENCE [LARGE SCALE GENOMIC DNA]</scope>
    <source>
        <strain evidence="4">DSM 3384</strain>
    </source>
</reference>
<organism evidence="3 4">
    <name type="scientific">Desulfobacula phenolica</name>
    <dbReference type="NCBI Taxonomy" id="90732"/>
    <lineage>
        <taxon>Bacteria</taxon>
        <taxon>Pseudomonadati</taxon>
        <taxon>Thermodesulfobacteriota</taxon>
        <taxon>Desulfobacteria</taxon>
        <taxon>Desulfobacterales</taxon>
        <taxon>Desulfobacteraceae</taxon>
        <taxon>Desulfobacula</taxon>
    </lineage>
</organism>
<gene>
    <name evidence="3" type="ORF">SAMN04487931_109171</name>
</gene>
<dbReference type="PANTHER" id="PTHR16301:SF20">
    <property type="entry name" value="IMPACT FAMILY MEMBER YIGZ"/>
    <property type="match status" value="1"/>
</dbReference>
<dbReference type="GO" id="GO:0006446">
    <property type="term" value="P:regulation of translational initiation"/>
    <property type="evidence" value="ECO:0007669"/>
    <property type="project" value="TreeGrafter"/>
</dbReference>
<keyword evidence="4" id="KW-1185">Reference proteome</keyword>
<dbReference type="EMBL" id="FNLL01000009">
    <property type="protein sequence ID" value="SDU47523.1"/>
    <property type="molecule type" value="Genomic_DNA"/>
</dbReference>
<protein>
    <submittedName>
        <fullName evidence="3">Uncharacterized protein, YigZ family</fullName>
    </submittedName>
</protein>
<comment type="similarity">
    <text evidence="1">Belongs to the IMPACT family.</text>
</comment>
<dbReference type="Gene3D" id="3.30.230.30">
    <property type="entry name" value="Impact, N-terminal domain"/>
    <property type="match status" value="1"/>
</dbReference>
<dbReference type="Proteomes" id="UP000199608">
    <property type="component" value="Unassembled WGS sequence"/>
</dbReference>